<proteinExistence type="predicted"/>
<protein>
    <recommendedName>
        <fullName evidence="3">SGNH/GDSL hydrolase family protein</fullName>
    </recommendedName>
</protein>
<dbReference type="EMBL" id="CP050549">
    <property type="protein sequence ID" value="QND42339.1"/>
    <property type="molecule type" value="Genomic_DNA"/>
</dbReference>
<gene>
    <name evidence="1" type="ORF">HB770_11080</name>
</gene>
<evidence type="ECO:0000313" key="1">
    <source>
        <dbReference type="EMBL" id="QND42339.1"/>
    </source>
</evidence>
<dbReference type="Proteomes" id="UP000515518">
    <property type="component" value="Chromosome"/>
</dbReference>
<evidence type="ECO:0008006" key="3">
    <source>
        <dbReference type="Google" id="ProtNLM"/>
    </source>
</evidence>
<reference evidence="2" key="1">
    <citation type="journal article" date="2020" name="Mol. Plant Microbe">
        <title>Rhizobial microsymbionts of the narrowly endemic Oxytropis species growing in Kamchatka are characterized by significant genetic diversity and possess a set of genes that are associated with T3SS and T6SS secretion systems and can affect the development of symbiosis.</title>
        <authorList>
            <person name="Safronova V."/>
            <person name="Guro P."/>
            <person name="Sazanova A."/>
            <person name="Kuznetsova I."/>
            <person name="Belimov A."/>
            <person name="Yakubov V."/>
            <person name="Chirak E."/>
            <person name="Afonin A."/>
            <person name="Gogolev Y."/>
            <person name="Andronov E."/>
            <person name="Tikhonovich I."/>
        </authorList>
    </citation>
    <scope>NUCLEOTIDE SEQUENCE [LARGE SCALE GENOMIC DNA]</scope>
    <source>
        <strain evidence="2">RCAM0610</strain>
    </source>
</reference>
<sequence length="317" mass="33432">MKRAIEIGGVTTQALYAGLSSIDISGSAQALSDIIGAIELPPDTDFFARWEKTLALDTQSLIAHALVGPGTGQGFRTTGASQLLGTGAMNSSGTSAGPQFWPDGIFGVPVSPMSAVGIIGDSVGNYREDVNSGPGGGAWARALNDILGSAVPWMKQTQNGHTFGNASFANAPLQKAQLQYVTDIFIELSTNSMPTSGTVAARLASLQAGWLDIANGCRAIIGPYGKRLRIHFFDMIKRDAYELDTTQHDTRLAYNAWGAAFADGKADAYYPTDSVVTVPVGSDGIHPAQAVHVQMASDVIVPGYTPFLNPFYFPRGE</sequence>
<dbReference type="AlphaFoldDB" id="A0A7G6RJA7"/>
<organism evidence="1 2">
    <name type="scientific">Rhizobium leguminosarum bv. viciae</name>
    <dbReference type="NCBI Taxonomy" id="387"/>
    <lineage>
        <taxon>Bacteria</taxon>
        <taxon>Pseudomonadati</taxon>
        <taxon>Pseudomonadota</taxon>
        <taxon>Alphaproteobacteria</taxon>
        <taxon>Hyphomicrobiales</taxon>
        <taxon>Rhizobiaceae</taxon>
        <taxon>Rhizobium/Agrobacterium group</taxon>
        <taxon>Rhizobium</taxon>
    </lineage>
</organism>
<name>A0A7G6RJA7_RHILV</name>
<accession>A0A7G6RJA7</accession>
<evidence type="ECO:0000313" key="2">
    <source>
        <dbReference type="Proteomes" id="UP000515518"/>
    </source>
</evidence>
<dbReference type="SUPFAM" id="SSF52266">
    <property type="entry name" value="SGNH hydrolase"/>
    <property type="match status" value="1"/>
</dbReference>